<gene>
    <name evidence="2" type="ORF">QYE76_038460</name>
</gene>
<feature type="region of interest" description="Disordered" evidence="1">
    <location>
        <begin position="241"/>
        <end position="260"/>
    </location>
</feature>
<reference evidence="2" key="1">
    <citation type="submission" date="2023-07" db="EMBL/GenBank/DDBJ databases">
        <title>A chromosome-level genome assembly of Lolium multiflorum.</title>
        <authorList>
            <person name="Chen Y."/>
            <person name="Copetti D."/>
            <person name="Kolliker R."/>
            <person name="Studer B."/>
        </authorList>
    </citation>
    <scope>NUCLEOTIDE SEQUENCE</scope>
    <source>
        <strain evidence="2">02402/16</strain>
        <tissue evidence="2">Leaf</tissue>
    </source>
</reference>
<comment type="caution">
    <text evidence="2">The sequence shown here is derived from an EMBL/GenBank/DDBJ whole genome shotgun (WGS) entry which is preliminary data.</text>
</comment>
<keyword evidence="3" id="KW-1185">Reference proteome</keyword>
<accession>A0AAD8WQY7</accession>
<organism evidence="2 3">
    <name type="scientific">Lolium multiflorum</name>
    <name type="common">Italian ryegrass</name>
    <name type="synonym">Lolium perenne subsp. multiflorum</name>
    <dbReference type="NCBI Taxonomy" id="4521"/>
    <lineage>
        <taxon>Eukaryota</taxon>
        <taxon>Viridiplantae</taxon>
        <taxon>Streptophyta</taxon>
        <taxon>Embryophyta</taxon>
        <taxon>Tracheophyta</taxon>
        <taxon>Spermatophyta</taxon>
        <taxon>Magnoliopsida</taxon>
        <taxon>Liliopsida</taxon>
        <taxon>Poales</taxon>
        <taxon>Poaceae</taxon>
        <taxon>BOP clade</taxon>
        <taxon>Pooideae</taxon>
        <taxon>Poodae</taxon>
        <taxon>Poeae</taxon>
        <taxon>Poeae Chloroplast Group 2 (Poeae type)</taxon>
        <taxon>Loliodinae</taxon>
        <taxon>Loliinae</taxon>
        <taxon>Lolium</taxon>
    </lineage>
</organism>
<proteinExistence type="predicted"/>
<protein>
    <submittedName>
        <fullName evidence="2">Uncharacterized protein</fullName>
    </submittedName>
</protein>
<evidence type="ECO:0000313" key="2">
    <source>
        <dbReference type="EMBL" id="KAK1677612.1"/>
    </source>
</evidence>
<dbReference type="Proteomes" id="UP001231189">
    <property type="component" value="Unassembled WGS sequence"/>
</dbReference>
<evidence type="ECO:0000256" key="1">
    <source>
        <dbReference type="SAM" id="MobiDB-lite"/>
    </source>
</evidence>
<dbReference type="AlphaFoldDB" id="A0AAD8WQY7"/>
<evidence type="ECO:0000313" key="3">
    <source>
        <dbReference type="Proteomes" id="UP001231189"/>
    </source>
</evidence>
<feature type="region of interest" description="Disordered" evidence="1">
    <location>
        <begin position="285"/>
        <end position="329"/>
    </location>
</feature>
<name>A0AAD8WQY7_LOLMU</name>
<dbReference type="EMBL" id="JAUUTY010000002">
    <property type="protein sequence ID" value="KAK1677612.1"/>
    <property type="molecule type" value="Genomic_DNA"/>
</dbReference>
<sequence>MPVDSEDTEEIRRLGQFLERCTNLTSVSLSAQQQPPFFLWCRVQLPGLTRLELKGPFRNRGHITALANILDDTTGLEVLALVIDRPQVNEASTRRVIKVPKDVRSSNAECFRRTLRKIQLVKYSGTTTQRRLALFLLTKAVRAEELHVTFATGVGGESETDQDTHLLFFSTPRSTFSLPQTYPLLQPLIRSIVFLPGLFPATATQASQSGVSRERARDPGFTIERLEILCGVLGYSYEEKLEEQQPATPPSPNLRLESSPGDRRVRLAASLFLTLSKYTKAARKFPAGVSPGSAPTSSTETESTRKEAARCAPRSSAHARPTEGDVGNEQLGGLLEAGVLRRRRARGGGRRPDLEISQMRRRGPGTGLLFLPKFWGPACNLQPCVTFYFFYRDIDVILYHRLSNTSTVSGQSCSENNNTKYRTGTRCNVLFLP</sequence>